<feature type="domain" description="4'-phosphopantetheinyl transferase" evidence="3">
    <location>
        <begin position="66"/>
        <end position="129"/>
    </location>
</feature>
<dbReference type="OrthoDB" id="9808281at2"/>
<dbReference type="GO" id="GO:0005829">
    <property type="term" value="C:cytosol"/>
    <property type="evidence" value="ECO:0007669"/>
    <property type="project" value="TreeGrafter"/>
</dbReference>
<evidence type="ECO:0000313" key="4">
    <source>
        <dbReference type="EMBL" id="RXZ61056.1"/>
    </source>
</evidence>
<dbReference type="GO" id="GO:0000287">
    <property type="term" value="F:magnesium ion binding"/>
    <property type="evidence" value="ECO:0007669"/>
    <property type="project" value="InterPro"/>
</dbReference>
<evidence type="ECO:0000256" key="2">
    <source>
        <dbReference type="ARBA" id="ARBA00022679"/>
    </source>
</evidence>
<dbReference type="EMBL" id="SDOZ01000002">
    <property type="protein sequence ID" value="RXZ61056.1"/>
    <property type="molecule type" value="Genomic_DNA"/>
</dbReference>
<dbReference type="Pfam" id="PF01648">
    <property type="entry name" value="ACPS"/>
    <property type="match status" value="1"/>
</dbReference>
<dbReference type="GO" id="GO:0008897">
    <property type="term" value="F:holo-[acyl-carrier-protein] synthase activity"/>
    <property type="evidence" value="ECO:0007669"/>
    <property type="project" value="InterPro"/>
</dbReference>
<name>A0A4V1QV13_9FIRM</name>
<dbReference type="AlphaFoldDB" id="A0A4V1QV13"/>
<dbReference type="InterPro" id="IPR050559">
    <property type="entry name" value="P-Pant_transferase_sf"/>
</dbReference>
<dbReference type="GO" id="GO:0019878">
    <property type="term" value="P:lysine biosynthetic process via aminoadipic acid"/>
    <property type="evidence" value="ECO:0007669"/>
    <property type="project" value="TreeGrafter"/>
</dbReference>
<keyword evidence="2 4" id="KW-0808">Transferase</keyword>
<evidence type="ECO:0000259" key="3">
    <source>
        <dbReference type="Pfam" id="PF01648"/>
    </source>
</evidence>
<reference evidence="4 5" key="1">
    <citation type="journal article" date="2019" name="Gut">
        <title>Antibiotics-induced monodominance of a novel gut bacterial order.</title>
        <authorList>
            <person name="Hildebrand F."/>
            <person name="Moitinho-Silva L."/>
            <person name="Blasche S."/>
            <person name="Jahn M.T."/>
            <person name="Gossmann T.I."/>
            <person name="Heuerta-Cepas J."/>
            <person name="Hercog R."/>
            <person name="Luetge M."/>
            <person name="Bahram M."/>
            <person name="Pryszlak A."/>
            <person name="Alves R.J."/>
            <person name="Waszak S.M."/>
            <person name="Zhu A."/>
            <person name="Ye L."/>
            <person name="Costea P.I."/>
            <person name="Aalvink S."/>
            <person name="Belzer C."/>
            <person name="Forslund S.K."/>
            <person name="Sunagawa S."/>
            <person name="Hentschel U."/>
            <person name="Merten C."/>
            <person name="Patil K.R."/>
            <person name="Benes V."/>
            <person name="Bork P."/>
        </authorList>
    </citation>
    <scope>NUCLEOTIDE SEQUENCE [LARGE SCALE GENOMIC DNA]</scope>
    <source>
        <strain evidence="4 5">HDS1380</strain>
    </source>
</reference>
<proteinExistence type="inferred from homology"/>
<dbReference type="InterPro" id="IPR008278">
    <property type="entry name" value="4-PPantetheinyl_Trfase_dom"/>
</dbReference>
<dbReference type="SUPFAM" id="SSF56214">
    <property type="entry name" value="4'-phosphopantetheinyl transferase"/>
    <property type="match status" value="2"/>
</dbReference>
<evidence type="ECO:0000313" key="5">
    <source>
        <dbReference type="Proteomes" id="UP000291269"/>
    </source>
</evidence>
<dbReference type="PANTHER" id="PTHR12215">
    <property type="entry name" value="PHOSPHOPANTETHEINE TRANSFERASE"/>
    <property type="match status" value="1"/>
</dbReference>
<accession>A0A4V1QV13</accession>
<sequence>MVDIFYTFEQTDTEQFIKQILHKYYNIPNAEICKSINGKPYIKGDKVFFNATHSKGLLALAVGKRQVGLDCECLDGKARPAVLSKFSEREKREIHCTGDFYEHWTAREAYIKYLGLTLASDWRRVEYCKGKIHYCGNLQELPVLCFKIGNYTLAVCGHYSKLNIRKI</sequence>
<keyword evidence="5" id="KW-1185">Reference proteome</keyword>
<gene>
    <name evidence="4" type="ORF">ESZ91_01360</name>
</gene>
<dbReference type="Gene3D" id="3.90.470.20">
    <property type="entry name" value="4'-phosphopantetheinyl transferase domain"/>
    <property type="match status" value="1"/>
</dbReference>
<dbReference type="InterPro" id="IPR037143">
    <property type="entry name" value="4-PPantetheinyl_Trfase_dom_sf"/>
</dbReference>
<protein>
    <submittedName>
        <fullName evidence="4">4'-phosphopantetheinyl transferase superfamily protein</fullName>
    </submittedName>
</protein>
<evidence type="ECO:0000256" key="1">
    <source>
        <dbReference type="ARBA" id="ARBA00010990"/>
    </source>
</evidence>
<dbReference type="RefSeq" id="WP_129223351.1">
    <property type="nucleotide sequence ID" value="NZ_SDOZ01000002.1"/>
</dbReference>
<organism evidence="4 5">
    <name type="scientific">Candidatus Borkfalkia ceftriaxoniphila</name>
    <dbReference type="NCBI Taxonomy" id="2508949"/>
    <lineage>
        <taxon>Bacteria</taxon>
        <taxon>Bacillati</taxon>
        <taxon>Bacillota</taxon>
        <taxon>Clostridia</taxon>
        <taxon>Christensenellales</taxon>
        <taxon>Christensenellaceae</taxon>
        <taxon>Candidatus Borkfalkia</taxon>
    </lineage>
</organism>
<dbReference type="Proteomes" id="UP000291269">
    <property type="component" value="Unassembled WGS sequence"/>
</dbReference>
<comment type="caution">
    <text evidence="4">The sequence shown here is derived from an EMBL/GenBank/DDBJ whole genome shotgun (WGS) entry which is preliminary data.</text>
</comment>
<dbReference type="PANTHER" id="PTHR12215:SF10">
    <property type="entry name" value="L-AMINOADIPATE-SEMIALDEHYDE DEHYDROGENASE-PHOSPHOPANTETHEINYL TRANSFERASE"/>
    <property type="match status" value="1"/>
</dbReference>
<comment type="similarity">
    <text evidence="1">Belongs to the P-Pant transferase superfamily. Gsp/Sfp/HetI/AcpT family.</text>
</comment>